<dbReference type="EnsemblBacteria" id="ACC83937">
    <property type="protein sequence ID" value="ACC83937"/>
    <property type="gene ID" value="Npun_F5634"/>
</dbReference>
<keyword evidence="2" id="KW-0812">Transmembrane</keyword>
<gene>
    <name evidence="3" type="ordered locus">Npun_F5634</name>
</gene>
<keyword evidence="2" id="KW-1133">Transmembrane helix</keyword>
<keyword evidence="2" id="KW-0472">Membrane</keyword>
<organism evidence="3 4">
    <name type="scientific">Nostoc punctiforme (strain ATCC 29133 / PCC 73102)</name>
    <dbReference type="NCBI Taxonomy" id="63737"/>
    <lineage>
        <taxon>Bacteria</taxon>
        <taxon>Bacillati</taxon>
        <taxon>Cyanobacteriota</taxon>
        <taxon>Cyanophyceae</taxon>
        <taxon>Nostocales</taxon>
        <taxon>Nostocaceae</taxon>
        <taxon>Nostoc</taxon>
    </lineage>
</organism>
<dbReference type="KEGG" id="npu:Npun_F5634"/>
<feature type="region of interest" description="Disordered" evidence="1">
    <location>
        <begin position="83"/>
        <end position="102"/>
    </location>
</feature>
<feature type="region of interest" description="Disordered" evidence="1">
    <location>
        <begin position="124"/>
        <end position="148"/>
    </location>
</feature>
<accession>B2J7X2</accession>
<keyword evidence="4" id="KW-1185">Reference proteome</keyword>
<protein>
    <submittedName>
        <fullName evidence="3">Uncharacterized protein</fullName>
    </submittedName>
</protein>
<feature type="transmembrane region" description="Helical" evidence="2">
    <location>
        <begin position="49"/>
        <end position="67"/>
    </location>
</feature>
<dbReference type="HOGENOM" id="CLU_1756950_0_0_3"/>
<evidence type="ECO:0000313" key="4">
    <source>
        <dbReference type="Proteomes" id="UP000001191"/>
    </source>
</evidence>
<proteinExistence type="predicted"/>
<evidence type="ECO:0000256" key="2">
    <source>
        <dbReference type="SAM" id="Phobius"/>
    </source>
</evidence>
<evidence type="ECO:0000313" key="3">
    <source>
        <dbReference type="EMBL" id="ACC83937.1"/>
    </source>
</evidence>
<reference evidence="3 4" key="2">
    <citation type="journal article" date="2013" name="Plant Physiol.">
        <title>A Nostoc punctiforme Sugar Transporter Necessary to Establish a Cyanobacterium-Plant Symbiosis.</title>
        <authorList>
            <person name="Ekman M."/>
            <person name="Picossi S."/>
            <person name="Campbell E.L."/>
            <person name="Meeks J.C."/>
            <person name="Flores E."/>
        </authorList>
    </citation>
    <scope>NUCLEOTIDE SEQUENCE [LARGE SCALE GENOMIC DNA]</scope>
    <source>
        <strain evidence="4">ATCC 29133 / PCC 73102</strain>
    </source>
</reference>
<reference evidence="4" key="1">
    <citation type="submission" date="2008-04" db="EMBL/GenBank/DDBJ databases">
        <title>Complete sequence of chromosome of Nostoc punctiforme ATCC 29133.</title>
        <authorList>
            <consortium name="US DOE Joint Genome Institute"/>
            <person name="Copeland A."/>
            <person name="Lucas S."/>
            <person name="Lapidus A."/>
            <person name="Glavina del Rio T."/>
            <person name="Dalin E."/>
            <person name="Tice H."/>
            <person name="Pitluck S."/>
            <person name="Chain P."/>
            <person name="Malfatti S."/>
            <person name="Shin M."/>
            <person name="Vergez L."/>
            <person name="Schmutz J."/>
            <person name="Larimer F."/>
            <person name="Land M."/>
            <person name="Hauser L."/>
            <person name="Kyrpides N."/>
            <person name="Kim E."/>
            <person name="Meeks J.C."/>
            <person name="Elhai J."/>
            <person name="Campbell E.L."/>
            <person name="Thiel T."/>
            <person name="Longmire J."/>
            <person name="Potts M."/>
            <person name="Atlas R."/>
        </authorList>
    </citation>
    <scope>NUCLEOTIDE SEQUENCE [LARGE SCALE GENOMIC DNA]</scope>
    <source>
        <strain evidence="4">ATCC 29133 / PCC 73102</strain>
    </source>
</reference>
<feature type="transmembrane region" description="Helical" evidence="2">
    <location>
        <begin position="12"/>
        <end position="28"/>
    </location>
</feature>
<dbReference type="EMBL" id="CP001037">
    <property type="protein sequence ID" value="ACC83937.1"/>
    <property type="molecule type" value="Genomic_DNA"/>
</dbReference>
<evidence type="ECO:0000256" key="1">
    <source>
        <dbReference type="SAM" id="MobiDB-lite"/>
    </source>
</evidence>
<feature type="compositionally biased region" description="Basic and acidic residues" evidence="1">
    <location>
        <begin position="91"/>
        <end position="102"/>
    </location>
</feature>
<dbReference type="Proteomes" id="UP000001191">
    <property type="component" value="Chromosome"/>
</dbReference>
<dbReference type="AlphaFoldDB" id="B2J7X2"/>
<sequence length="148" mass="17619">MHPNISYFCNYFNMTLYTGVYLIIPITLRMYKSSNARQIKGYMNRFKSILLGGLLAAASIAAISQNANAAEFKSDRDRFNGNTVAFNNSKVQHERQIREQRARELRERQARELRERQAREQRARELRERQAREQHARELRERQARLHH</sequence>
<name>B2J7X2_NOSP7</name>